<keyword evidence="3" id="KW-1185">Reference proteome</keyword>
<dbReference type="SUPFAM" id="SSF53335">
    <property type="entry name" value="S-adenosyl-L-methionine-dependent methyltransferases"/>
    <property type="match status" value="1"/>
</dbReference>
<dbReference type="KEGG" id="axl:AXY_00360"/>
<accession>K0J5J6</accession>
<protein>
    <recommendedName>
        <fullName evidence="1">Methyltransferase small domain-containing protein</fullName>
    </recommendedName>
</protein>
<evidence type="ECO:0000313" key="2">
    <source>
        <dbReference type="EMBL" id="BAM46168.1"/>
    </source>
</evidence>
<evidence type="ECO:0000313" key="3">
    <source>
        <dbReference type="Proteomes" id="UP000006294"/>
    </source>
</evidence>
<proteinExistence type="predicted"/>
<dbReference type="AlphaFoldDB" id="K0J5J6"/>
<dbReference type="PANTHER" id="PTHR47739:SF1">
    <property type="entry name" value="TRNA1(VAL) (ADENINE(37)-N6)-METHYLTRANSFERASE"/>
    <property type="match status" value="1"/>
</dbReference>
<dbReference type="InterPro" id="IPR050210">
    <property type="entry name" value="tRNA_Adenine-N(6)_MTase"/>
</dbReference>
<dbReference type="Gene3D" id="3.40.50.150">
    <property type="entry name" value="Vaccinia Virus protein VP39"/>
    <property type="match status" value="1"/>
</dbReference>
<dbReference type="HOGENOM" id="CLU_061983_3_0_9"/>
<dbReference type="eggNOG" id="COG4123">
    <property type="taxonomic scope" value="Bacteria"/>
</dbReference>
<dbReference type="PANTHER" id="PTHR47739">
    <property type="entry name" value="TRNA1(VAL) (ADENINE(37)-N6)-METHYLTRANSFERASE"/>
    <property type="match status" value="1"/>
</dbReference>
<dbReference type="RefSeq" id="WP_015008775.1">
    <property type="nucleotide sequence ID" value="NC_018704.1"/>
</dbReference>
<organism evidence="2 3">
    <name type="scientific">Amphibacillus xylanus (strain ATCC 51415 / DSM 6626 / JCM 7361 / LMG 17667 / NBRC 15112 / Ep01)</name>
    <dbReference type="NCBI Taxonomy" id="698758"/>
    <lineage>
        <taxon>Bacteria</taxon>
        <taxon>Bacillati</taxon>
        <taxon>Bacillota</taxon>
        <taxon>Bacilli</taxon>
        <taxon>Bacillales</taxon>
        <taxon>Bacillaceae</taxon>
        <taxon>Amphibacillus</taxon>
    </lineage>
</organism>
<gene>
    <name evidence="2" type="ordered locus">AXY_00360</name>
</gene>
<dbReference type="STRING" id="698758.AXY_00360"/>
<feature type="domain" description="Methyltransferase small" evidence="1">
    <location>
        <begin position="19"/>
        <end position="131"/>
    </location>
</feature>
<dbReference type="GO" id="GO:0008168">
    <property type="term" value="F:methyltransferase activity"/>
    <property type="evidence" value="ECO:0007669"/>
    <property type="project" value="InterPro"/>
</dbReference>
<name>K0J5J6_AMPXN</name>
<dbReference type="Proteomes" id="UP000006294">
    <property type="component" value="Chromosome"/>
</dbReference>
<dbReference type="InterPro" id="IPR007848">
    <property type="entry name" value="Small_mtfrase_dom"/>
</dbReference>
<sequence>MVDLIGDERLDHLFTDQSIQIIQSPTVFSYSIDAVLLARFASMPLRRGKIIDLCTGNGVIPLLMSKFTEVPITGIEIQKRLYDMACRSILHNKKQDQINMIHGDIKDMPAYFGNNKFDLVTVNPPYFKTTSEKQLNKNDHLTIARHEVYVSLEQVIDVSSQLVKPGGKFAMVHRPGRLVDIVNLMRQYKLEPKRIQFVYPKSGKEANILLVEGIRDGKPDLKLLPPLYVYDEEGNYTKGMQELVY</sequence>
<dbReference type="EMBL" id="AP012050">
    <property type="protein sequence ID" value="BAM46168.1"/>
    <property type="molecule type" value="Genomic_DNA"/>
</dbReference>
<dbReference type="OrthoDB" id="9777257at2"/>
<dbReference type="InterPro" id="IPR029063">
    <property type="entry name" value="SAM-dependent_MTases_sf"/>
</dbReference>
<dbReference type="CDD" id="cd02440">
    <property type="entry name" value="AdoMet_MTases"/>
    <property type="match status" value="1"/>
</dbReference>
<dbReference type="Pfam" id="PF05175">
    <property type="entry name" value="MTS"/>
    <property type="match status" value="1"/>
</dbReference>
<dbReference type="PATRIC" id="fig|698758.3.peg.35"/>
<evidence type="ECO:0000259" key="1">
    <source>
        <dbReference type="Pfam" id="PF05175"/>
    </source>
</evidence>
<reference evidence="2 3" key="1">
    <citation type="submission" date="2011-01" db="EMBL/GenBank/DDBJ databases">
        <title>Whole genome sequence of Amphibacillus xylinus NBRC 15112.</title>
        <authorList>
            <person name="Nakazawa H."/>
            <person name="Katano Y."/>
            <person name="Nakamura S."/>
            <person name="Sasagawa M."/>
            <person name="Fukada J."/>
            <person name="Arai T."/>
            <person name="Sasakura N."/>
            <person name="Mochizuki D."/>
            <person name="Hosoyama A."/>
            <person name="Harada K."/>
            <person name="Horikawa H."/>
            <person name="Kato Y."/>
            <person name="Harada T."/>
            <person name="Sasaki K."/>
            <person name="Sekiguchi M."/>
            <person name="Hodoyama M."/>
            <person name="Nishiko R."/>
            <person name="Narita H."/>
            <person name="Hanamaki A."/>
            <person name="Hata C."/>
            <person name="Konno Y."/>
            <person name="Niimura Y."/>
            <person name="Yamazaki S."/>
            <person name="Fujita N."/>
        </authorList>
    </citation>
    <scope>NUCLEOTIDE SEQUENCE [LARGE SCALE GENOMIC DNA]</scope>
    <source>
        <strain evidence="3">ATCC 51415 / DSM 6626 / JCM 7361 / LMG 17667 / NBRC 15112 / Ep01</strain>
    </source>
</reference>